<accession>A0A2G8SXJ7</accession>
<feature type="region of interest" description="Disordered" evidence="1">
    <location>
        <begin position="426"/>
        <end position="446"/>
    </location>
</feature>
<sequence>MFQMFGFGGIRCPRCEHSNSGAAAYCAQCGLTLGAPRNEPVLRDNRWIAGADELAVFFGVRELSGLFVKTLRVPATTRAYILQADKATEVPQGEYEIEGFFTRLNHLLRDDHAEILITRSAALPVVFAFDDLQSAEYLKLSADFTVSVRIEQVAAFARHFMTLPGTVTVEHLRELLAPSVRQLAAEFVAGQSLRDMTGNPELRLQLDERLQGALKLRLSHYGLAVAQVDTLSLRHDKFDANRERIGTLWLVADERRALIEHAKQLDELYDAAEWQRIGREERDSRLRYRRAELRQDEAIERAELSLQNAERVQAIRTREIDLYGRIVEAKNRKQAIERGAGDVLAELEQALAKKGAARGDESNDWAHLREVAAIRMRTELEIAQQESLEARQMAQQRFSHRLLQQQIENKVAQAMLIEDEARKRSELEGLHASQQAATRRQSELEAEAHKTGWQSIALVNAAHKREAERVQEWEDQAALERQRELLRGGAQAESIAQYEKLLRTIEADGMQSRQAQQLALDGEQARHAMKRQAHEAEWQQQLRRLEHEREDKFAHLAHLADMARIDVARVETIGAMSDTAKVALAPAPNATALADYMKTQVHAAMSPQQLAALSGVVAASNGVTPQEAARMADERHQSEAARRDLEVDKDRRHQLDLLSLQNDVNKAALASQSQLGVGVGAAIAGAAAAAAAPRQCANGHVGQAAGRFCAQCGAALPP</sequence>
<evidence type="ECO:0000313" key="3">
    <source>
        <dbReference type="Proteomes" id="UP000228593"/>
    </source>
</evidence>
<dbReference type="AlphaFoldDB" id="A0A2G8SXJ7"/>
<reference evidence="2 3" key="1">
    <citation type="submission" date="2017-10" db="EMBL/GenBank/DDBJ databases">
        <title>Massilia psychrophilum sp. nov., a novel purple-pigmented bacterium isolated from Tianshan glacier, Xinjiang Municipality, China.</title>
        <authorList>
            <person name="Wang H."/>
        </authorList>
    </citation>
    <scope>NUCLEOTIDE SEQUENCE [LARGE SCALE GENOMIC DNA]</scope>
    <source>
        <strain evidence="2 3">JCM 30813</strain>
    </source>
</reference>
<proteinExistence type="predicted"/>
<dbReference type="Proteomes" id="UP000228593">
    <property type="component" value="Unassembled WGS sequence"/>
</dbReference>
<gene>
    <name evidence="2" type="ORF">CR103_17680</name>
</gene>
<evidence type="ECO:0008006" key="4">
    <source>
        <dbReference type="Google" id="ProtNLM"/>
    </source>
</evidence>
<dbReference type="EMBL" id="PDOB01000035">
    <property type="protein sequence ID" value="PIL38462.1"/>
    <property type="molecule type" value="Genomic_DNA"/>
</dbReference>
<name>A0A2G8SXJ7_9BURK</name>
<evidence type="ECO:0000313" key="2">
    <source>
        <dbReference type="EMBL" id="PIL38462.1"/>
    </source>
</evidence>
<organism evidence="2 3">
    <name type="scientific">Massilia psychrophila</name>
    <dbReference type="NCBI Taxonomy" id="1603353"/>
    <lineage>
        <taxon>Bacteria</taxon>
        <taxon>Pseudomonadati</taxon>
        <taxon>Pseudomonadota</taxon>
        <taxon>Betaproteobacteria</taxon>
        <taxon>Burkholderiales</taxon>
        <taxon>Oxalobacteraceae</taxon>
        <taxon>Telluria group</taxon>
        <taxon>Massilia</taxon>
    </lineage>
</organism>
<keyword evidence="3" id="KW-1185">Reference proteome</keyword>
<comment type="caution">
    <text evidence="2">The sequence shown here is derived from an EMBL/GenBank/DDBJ whole genome shotgun (WGS) entry which is preliminary data.</text>
</comment>
<protein>
    <recommendedName>
        <fullName evidence="4">Band 7 domain-containing protein</fullName>
    </recommendedName>
</protein>
<dbReference type="RefSeq" id="WP_099917268.1">
    <property type="nucleotide sequence ID" value="NZ_BMHS01000029.1"/>
</dbReference>
<evidence type="ECO:0000256" key="1">
    <source>
        <dbReference type="SAM" id="MobiDB-lite"/>
    </source>
</evidence>
<dbReference type="OrthoDB" id="8732202at2"/>